<dbReference type="RefSeq" id="XP_040668035.1">
    <property type="nucleotide sequence ID" value="XM_040806819.1"/>
</dbReference>
<keyword evidence="6 11" id="KW-0274">FAD</keyword>
<dbReference type="STRING" id="1036611.A0A1L9PLA8"/>
<comment type="catalytic activity">
    <reaction evidence="10 11">
        <text>protoporphyrinogen IX + 3 O2 = protoporphyrin IX + 3 H2O2</text>
        <dbReference type="Rhea" id="RHEA:25576"/>
        <dbReference type="ChEBI" id="CHEBI:15379"/>
        <dbReference type="ChEBI" id="CHEBI:16240"/>
        <dbReference type="ChEBI" id="CHEBI:57306"/>
        <dbReference type="ChEBI" id="CHEBI:57307"/>
        <dbReference type="EC" id="1.3.3.4"/>
    </reaction>
</comment>
<comment type="subcellular location">
    <subcellularLocation>
        <location evidence="11">Mitochondrion inner membrane</location>
    </subcellularLocation>
</comment>
<name>A0A1L9PLA8_ASPVE</name>
<reference evidence="14" key="1">
    <citation type="journal article" date="2017" name="Genome Biol.">
        <title>Comparative genomics reveals high biological diversity and specific adaptations in the industrially and medically important fungal genus Aspergillus.</title>
        <authorList>
            <person name="de Vries R.P."/>
            <person name="Riley R."/>
            <person name="Wiebenga A."/>
            <person name="Aguilar-Osorio G."/>
            <person name="Amillis S."/>
            <person name="Uchima C.A."/>
            <person name="Anderluh G."/>
            <person name="Asadollahi M."/>
            <person name="Askin M."/>
            <person name="Barry K."/>
            <person name="Battaglia E."/>
            <person name="Bayram O."/>
            <person name="Benocci T."/>
            <person name="Braus-Stromeyer S.A."/>
            <person name="Caldana C."/>
            <person name="Canovas D."/>
            <person name="Cerqueira G.C."/>
            <person name="Chen F."/>
            <person name="Chen W."/>
            <person name="Choi C."/>
            <person name="Clum A."/>
            <person name="Dos Santos R.A."/>
            <person name="Damasio A.R."/>
            <person name="Diallinas G."/>
            <person name="Emri T."/>
            <person name="Fekete E."/>
            <person name="Flipphi M."/>
            <person name="Freyberg S."/>
            <person name="Gallo A."/>
            <person name="Gournas C."/>
            <person name="Habgood R."/>
            <person name="Hainaut M."/>
            <person name="Harispe M.L."/>
            <person name="Henrissat B."/>
            <person name="Hilden K.S."/>
            <person name="Hope R."/>
            <person name="Hossain A."/>
            <person name="Karabika E."/>
            <person name="Karaffa L."/>
            <person name="Karanyi Z."/>
            <person name="Krasevec N."/>
            <person name="Kuo A."/>
            <person name="Kusch H."/>
            <person name="LaButti K."/>
            <person name="Lagendijk E.L."/>
            <person name="Lapidus A."/>
            <person name="Levasseur A."/>
            <person name="Lindquist E."/>
            <person name="Lipzen A."/>
            <person name="Logrieco A.F."/>
            <person name="MacCabe A."/>
            <person name="Maekelae M.R."/>
            <person name="Malavazi I."/>
            <person name="Melin P."/>
            <person name="Meyer V."/>
            <person name="Mielnichuk N."/>
            <person name="Miskei M."/>
            <person name="Molnar A.P."/>
            <person name="Mule G."/>
            <person name="Ngan C.Y."/>
            <person name="Orejas M."/>
            <person name="Orosz E."/>
            <person name="Ouedraogo J.P."/>
            <person name="Overkamp K.M."/>
            <person name="Park H.-S."/>
            <person name="Perrone G."/>
            <person name="Piumi F."/>
            <person name="Punt P.J."/>
            <person name="Ram A.F."/>
            <person name="Ramon A."/>
            <person name="Rauscher S."/>
            <person name="Record E."/>
            <person name="Riano-Pachon D.M."/>
            <person name="Robert V."/>
            <person name="Roehrig J."/>
            <person name="Ruller R."/>
            <person name="Salamov A."/>
            <person name="Salih N.S."/>
            <person name="Samson R.A."/>
            <person name="Sandor E."/>
            <person name="Sanguinetti M."/>
            <person name="Schuetze T."/>
            <person name="Sepcic K."/>
            <person name="Shelest E."/>
            <person name="Sherlock G."/>
            <person name="Sophianopoulou V."/>
            <person name="Squina F.M."/>
            <person name="Sun H."/>
            <person name="Susca A."/>
            <person name="Todd R.B."/>
            <person name="Tsang A."/>
            <person name="Unkles S.E."/>
            <person name="van de Wiele N."/>
            <person name="van Rossen-Uffink D."/>
            <person name="Oliveira J.V."/>
            <person name="Vesth T.C."/>
            <person name="Visser J."/>
            <person name="Yu J.-H."/>
            <person name="Zhou M."/>
            <person name="Andersen M.R."/>
            <person name="Archer D.B."/>
            <person name="Baker S.E."/>
            <person name="Benoit I."/>
            <person name="Brakhage A.A."/>
            <person name="Braus G.H."/>
            <person name="Fischer R."/>
            <person name="Frisvad J.C."/>
            <person name="Goldman G.H."/>
            <person name="Houbraken J."/>
            <person name="Oakley B."/>
            <person name="Pocsi I."/>
            <person name="Scazzocchio C."/>
            <person name="Seiboth B."/>
            <person name="vanKuyk P.A."/>
            <person name="Wortman J."/>
            <person name="Dyer P.S."/>
            <person name="Grigoriev I.V."/>
        </authorList>
    </citation>
    <scope>NUCLEOTIDE SEQUENCE [LARGE SCALE GENOMIC DNA]</scope>
    <source>
        <strain evidence="14">CBS 583.65</strain>
    </source>
</reference>
<evidence type="ECO:0000256" key="2">
    <source>
        <dbReference type="ARBA" id="ARBA00005073"/>
    </source>
</evidence>
<comment type="function">
    <text evidence="1 11">Catalyzes the 6-electron oxidation of protoporphyrinogen-IX to form protoporphyrin-IX.</text>
</comment>
<dbReference type="AlphaFoldDB" id="A0A1L9PLA8"/>
<dbReference type="InterPro" id="IPR036188">
    <property type="entry name" value="FAD/NAD-bd_sf"/>
</dbReference>
<dbReference type="Pfam" id="PF01593">
    <property type="entry name" value="Amino_oxidase"/>
    <property type="match status" value="1"/>
</dbReference>
<dbReference type="EMBL" id="KV878129">
    <property type="protein sequence ID" value="OJJ02273.1"/>
    <property type="molecule type" value="Genomic_DNA"/>
</dbReference>
<organism evidence="13 14">
    <name type="scientific">Aspergillus versicolor CBS 583.65</name>
    <dbReference type="NCBI Taxonomy" id="1036611"/>
    <lineage>
        <taxon>Eukaryota</taxon>
        <taxon>Fungi</taxon>
        <taxon>Dikarya</taxon>
        <taxon>Ascomycota</taxon>
        <taxon>Pezizomycotina</taxon>
        <taxon>Eurotiomycetes</taxon>
        <taxon>Eurotiomycetidae</taxon>
        <taxon>Eurotiales</taxon>
        <taxon>Aspergillaceae</taxon>
        <taxon>Aspergillus</taxon>
        <taxon>Aspergillus subgen. Nidulantes</taxon>
    </lineage>
</organism>
<dbReference type="Gene3D" id="3.50.50.60">
    <property type="entry name" value="FAD/NAD(P)-binding domain"/>
    <property type="match status" value="1"/>
</dbReference>
<evidence type="ECO:0000256" key="8">
    <source>
        <dbReference type="ARBA" id="ARBA00023133"/>
    </source>
</evidence>
<evidence type="ECO:0000256" key="9">
    <source>
        <dbReference type="ARBA" id="ARBA00023244"/>
    </source>
</evidence>
<dbReference type="GeneID" id="63722330"/>
<comment type="cofactor">
    <cofactor evidence="11">
        <name>FAD</name>
        <dbReference type="ChEBI" id="CHEBI:57692"/>
    </cofactor>
    <text evidence="11">Binds 1 FAD per subunit.</text>
</comment>
<proteinExistence type="inferred from homology"/>
<dbReference type="GO" id="GO:0006782">
    <property type="term" value="P:protoporphyrinogen IX biosynthetic process"/>
    <property type="evidence" value="ECO:0007669"/>
    <property type="project" value="UniProtKB-UniRule"/>
</dbReference>
<evidence type="ECO:0000256" key="7">
    <source>
        <dbReference type="ARBA" id="ARBA00023002"/>
    </source>
</evidence>
<dbReference type="Proteomes" id="UP000184073">
    <property type="component" value="Unassembled WGS sequence"/>
</dbReference>
<feature type="domain" description="Amine oxidase" evidence="12">
    <location>
        <begin position="46"/>
        <end position="553"/>
    </location>
</feature>
<dbReference type="OrthoDB" id="438553at2759"/>
<evidence type="ECO:0000256" key="11">
    <source>
        <dbReference type="RuleBase" id="RU367069"/>
    </source>
</evidence>
<dbReference type="VEuPathDB" id="FungiDB:ASPVEDRAFT_131448"/>
<keyword evidence="14" id="KW-1185">Reference proteome</keyword>
<keyword evidence="7 11" id="KW-0560">Oxidoreductase</keyword>
<evidence type="ECO:0000256" key="1">
    <source>
        <dbReference type="ARBA" id="ARBA00002600"/>
    </source>
</evidence>
<gene>
    <name evidence="13" type="ORF">ASPVEDRAFT_131448</name>
</gene>
<accession>A0A1L9PLA8</accession>
<comment type="pathway">
    <text evidence="2 11">Porphyrin-containing compound metabolism; protoporphyrin-IX biosynthesis; protoporphyrin-IX from protoporphyrinogen-IX: step 1/1.</text>
</comment>
<dbReference type="InterPro" id="IPR004572">
    <property type="entry name" value="Protoporphyrinogen_oxidase"/>
</dbReference>
<dbReference type="InterPro" id="IPR050464">
    <property type="entry name" value="Zeta_carotene_desat/Oxidored"/>
</dbReference>
<evidence type="ECO:0000313" key="14">
    <source>
        <dbReference type="Proteomes" id="UP000184073"/>
    </source>
</evidence>
<protein>
    <recommendedName>
        <fullName evidence="4 11">Protoporphyrinogen oxidase</fullName>
        <ecNumber evidence="4 11">1.3.3.4</ecNumber>
    </recommendedName>
</protein>
<evidence type="ECO:0000256" key="10">
    <source>
        <dbReference type="ARBA" id="ARBA00047554"/>
    </source>
</evidence>
<dbReference type="SUPFAM" id="SSF51905">
    <property type="entry name" value="FAD/NAD(P)-binding domain"/>
    <property type="match status" value="1"/>
</dbReference>
<evidence type="ECO:0000256" key="6">
    <source>
        <dbReference type="ARBA" id="ARBA00022827"/>
    </source>
</evidence>
<keyword evidence="9 11" id="KW-0627">Porphyrin biosynthesis</keyword>
<evidence type="ECO:0000256" key="5">
    <source>
        <dbReference type="ARBA" id="ARBA00022630"/>
    </source>
</evidence>
<evidence type="ECO:0000256" key="4">
    <source>
        <dbReference type="ARBA" id="ARBA00012867"/>
    </source>
</evidence>
<dbReference type="SUPFAM" id="SSF54373">
    <property type="entry name" value="FAD-linked reductases, C-terminal domain"/>
    <property type="match status" value="1"/>
</dbReference>
<dbReference type="EC" id="1.3.3.4" evidence="4 11"/>
<dbReference type="InterPro" id="IPR002937">
    <property type="entry name" value="Amino_oxidase"/>
</dbReference>
<dbReference type="PANTHER" id="PTHR42923:SF3">
    <property type="entry name" value="PROTOPORPHYRINOGEN OXIDASE"/>
    <property type="match status" value="1"/>
</dbReference>
<dbReference type="GO" id="GO:0005743">
    <property type="term" value="C:mitochondrial inner membrane"/>
    <property type="evidence" value="ECO:0007669"/>
    <property type="project" value="UniProtKB-SubCell"/>
</dbReference>
<evidence type="ECO:0000256" key="3">
    <source>
        <dbReference type="ARBA" id="ARBA00010551"/>
    </source>
</evidence>
<dbReference type="NCBIfam" id="TIGR00562">
    <property type="entry name" value="proto_IX_ox"/>
    <property type="match status" value="1"/>
</dbReference>
<dbReference type="PANTHER" id="PTHR42923">
    <property type="entry name" value="PROTOPORPHYRINOGEN OXIDASE"/>
    <property type="match status" value="1"/>
</dbReference>
<dbReference type="UniPathway" id="UPA00251">
    <property type="reaction ID" value="UER00324"/>
</dbReference>
<sequence>MRLPYASRRALKDTGAPLALFFRNGPRRSLHDRARMFDAAVIGGGITGLTAAYRLSQDPLCSKITLYEKAPRVGGWLQSETINVDGGQVVFEYGPRTLRLSPSSLPLLDLLADLDLEDDMLVTSKAAPAARNRYIYYPDHLVRVPAPQKGASPITQITSLLSTLLREPLFETLLWSFIAEPFKEPFTDMPEDESVKDFISRRWSPEVADNLVSSMYHGILAGDIDKLSAEALFGSIRLHEKKGKSVLVAAIENMRAGRKFVATDDAISALIIGKKKPLGYISSLEDLARSGSTLTLRHGVGQLADTLVTALKRSNKVQVLTNANVTSIRQSPQNPRLTVDCDGKSHWHDRLIATNSAPSLATQLQYNGRDKNAKKPTRTIDALKAHNYAVTTMVVNLYYPDPDLLPVRGFGYLIPKTIPYAQNPERALGVIFASESSVGQDTAPGTKLTIMMGGHYWDGWKESDYPDHDTAVAMAQSLLERHLGITNSPTVARSRLQREAIPQPTVGHVERIKYLSRAIKDEFDQRVTLAGAWYTMGGTGVVDSVRQAYLAAAYGVRPFNPDETRPVPAPMHWEQEGGIITAHDRVVALENVTK</sequence>
<keyword evidence="8 11" id="KW-0350">Heme biosynthesis</keyword>
<keyword evidence="5 11" id="KW-0285">Flavoprotein</keyword>
<comment type="similarity">
    <text evidence="3 11">Belongs to the protoporphyrinogen/coproporphyrinogen oxidase family. Protoporphyrinogen oxidase subfamily.</text>
</comment>
<evidence type="ECO:0000259" key="12">
    <source>
        <dbReference type="Pfam" id="PF01593"/>
    </source>
</evidence>
<dbReference type="GO" id="GO:0004729">
    <property type="term" value="F:oxygen-dependent protoporphyrinogen oxidase activity"/>
    <property type="evidence" value="ECO:0007669"/>
    <property type="project" value="UniProtKB-UniRule"/>
</dbReference>
<evidence type="ECO:0000313" key="13">
    <source>
        <dbReference type="EMBL" id="OJJ02273.1"/>
    </source>
</evidence>